<comment type="catalytic activity">
    <reaction evidence="1">
        <text>ATP + protein L-histidine = ADP + protein N-phospho-L-histidine.</text>
        <dbReference type="EC" id="2.7.13.3"/>
    </reaction>
</comment>
<proteinExistence type="predicted"/>
<keyword evidence="3" id="KW-0597">Phosphoprotein</keyword>
<dbReference type="Proteomes" id="UP000503840">
    <property type="component" value="Unassembled WGS sequence"/>
</dbReference>
<dbReference type="InterPro" id="IPR004358">
    <property type="entry name" value="Sig_transdc_His_kin-like_C"/>
</dbReference>
<dbReference type="PROSITE" id="PS50113">
    <property type="entry name" value="PAC"/>
    <property type="match status" value="1"/>
</dbReference>
<dbReference type="InterPro" id="IPR036890">
    <property type="entry name" value="HATPase_C_sf"/>
</dbReference>
<sequence>MQSQRYPQPHTQCEATPPPQVLRFLRQISDSAAGSNALDLGYAGSFLCPLLGIPRRDILQALTRILCAEPIPAILADQMRKQERGIFEAYTLSLHSPTGHSAEVQVCPRPVMLPDGSETVTATLSLAPADMERQRAVQAERDRLLGLLDRLPAFVSLIAPDYSLRYHNQTFRELFGSHPGQPCYRTLKGRNTPCPTCPPFDVFDTGSLSIYEWTNPANGQAFRIYSYPFTDEDNSPLVLKLGIDISQSKQVQEALVISEARYRSITDNLAVGIAVVDRNMRITAANPLFSQWFGIFIHDRHGPANLPQADELFAAMCPPDIAERTETAEGASPGQADPESLLRSVFIYGRARDMEFSCRLFRPDDPKEEEGIRTLRITACPTRDASNAVDSIILLLEDITERKRVTEQLNRARQLEAMGTLAAGIAHEINQPLSALRLYASGLELLVEQQHAISQDTLLERLGWILREAENIQEIIAHMRSLVMQQDAPPIGRASLNKAVERALGLVGAQLKAHGIQLDLQLAPDLPCALANIVQLEQVVINLVVNAMHALDTIDAARQTEKWIRIVTEQTESGSLRLRVADNGPGLQGLEKRIFDPFFTTKDAGSGMGLGLSIVHTFVEAWHGEITTLPTMQGIGATFIITLHAADTTAGDTDAHTDS</sequence>
<gene>
    <name evidence="11" type="ORF">DSM101010T_10680</name>
</gene>
<evidence type="ECO:0000313" key="11">
    <source>
        <dbReference type="EMBL" id="GFM32703.1"/>
    </source>
</evidence>
<dbReference type="NCBIfam" id="TIGR00229">
    <property type="entry name" value="sensory_box"/>
    <property type="match status" value="1"/>
</dbReference>
<dbReference type="PANTHER" id="PTHR43065">
    <property type="entry name" value="SENSOR HISTIDINE KINASE"/>
    <property type="match status" value="1"/>
</dbReference>
<evidence type="ECO:0000256" key="3">
    <source>
        <dbReference type="ARBA" id="ARBA00022553"/>
    </source>
</evidence>
<dbReference type="SUPFAM" id="SSF55874">
    <property type="entry name" value="ATPase domain of HSP90 chaperone/DNA topoisomerase II/histidine kinase"/>
    <property type="match status" value="1"/>
</dbReference>
<organism evidence="11 12">
    <name type="scientific">Desulfovibrio subterraneus</name>
    <dbReference type="NCBI Taxonomy" id="2718620"/>
    <lineage>
        <taxon>Bacteria</taxon>
        <taxon>Pseudomonadati</taxon>
        <taxon>Thermodesulfobacteriota</taxon>
        <taxon>Desulfovibrionia</taxon>
        <taxon>Desulfovibrionales</taxon>
        <taxon>Desulfovibrionaceae</taxon>
        <taxon>Desulfovibrio</taxon>
    </lineage>
</organism>
<evidence type="ECO:0000259" key="10">
    <source>
        <dbReference type="PROSITE" id="PS50113"/>
    </source>
</evidence>
<dbReference type="Gene3D" id="1.10.287.130">
    <property type="match status" value="1"/>
</dbReference>
<dbReference type="Gene3D" id="3.30.450.20">
    <property type="entry name" value="PAS domain"/>
    <property type="match status" value="2"/>
</dbReference>
<evidence type="ECO:0000259" key="9">
    <source>
        <dbReference type="PROSITE" id="PS50109"/>
    </source>
</evidence>
<evidence type="ECO:0000256" key="8">
    <source>
        <dbReference type="ARBA" id="ARBA00023012"/>
    </source>
</evidence>
<reference evidence="11 12" key="1">
    <citation type="submission" date="2020-05" db="EMBL/GenBank/DDBJ databases">
        <title>Draft genome sequence of Desulfovibrio sp. strain HN2T.</title>
        <authorList>
            <person name="Ueno A."/>
            <person name="Tamazawa S."/>
            <person name="Tamamura S."/>
            <person name="Murakami T."/>
            <person name="Kiyama T."/>
            <person name="Inomata H."/>
            <person name="Amano Y."/>
            <person name="Miyakawa K."/>
            <person name="Tamaki H."/>
            <person name="Naganuma T."/>
            <person name="Kaneko K."/>
        </authorList>
    </citation>
    <scope>NUCLEOTIDE SEQUENCE [LARGE SCALE GENOMIC DNA]</scope>
    <source>
        <strain evidence="11 12">HN2</strain>
    </source>
</reference>
<evidence type="ECO:0000256" key="6">
    <source>
        <dbReference type="ARBA" id="ARBA00022777"/>
    </source>
</evidence>
<name>A0A7J0BG40_9BACT</name>
<keyword evidence="5" id="KW-0547">Nucleotide-binding</keyword>
<keyword evidence="12" id="KW-1185">Reference proteome</keyword>
<dbReference type="InterPro" id="IPR000700">
    <property type="entry name" value="PAS-assoc_C"/>
</dbReference>
<dbReference type="AlphaFoldDB" id="A0A7J0BG40"/>
<dbReference type="RefSeq" id="WP_174404389.1">
    <property type="nucleotide sequence ID" value="NZ_BLVO01000012.1"/>
</dbReference>
<dbReference type="InterPro" id="IPR035965">
    <property type="entry name" value="PAS-like_dom_sf"/>
</dbReference>
<dbReference type="GO" id="GO:0005524">
    <property type="term" value="F:ATP binding"/>
    <property type="evidence" value="ECO:0007669"/>
    <property type="project" value="UniProtKB-KW"/>
</dbReference>
<dbReference type="InterPro" id="IPR005467">
    <property type="entry name" value="His_kinase_dom"/>
</dbReference>
<comment type="caution">
    <text evidence="11">The sequence shown here is derived from an EMBL/GenBank/DDBJ whole genome shotgun (WGS) entry which is preliminary data.</text>
</comment>
<evidence type="ECO:0000256" key="2">
    <source>
        <dbReference type="ARBA" id="ARBA00012438"/>
    </source>
</evidence>
<evidence type="ECO:0000256" key="5">
    <source>
        <dbReference type="ARBA" id="ARBA00022741"/>
    </source>
</evidence>
<dbReference type="SMART" id="SM00388">
    <property type="entry name" value="HisKA"/>
    <property type="match status" value="1"/>
</dbReference>
<evidence type="ECO:0000313" key="12">
    <source>
        <dbReference type="Proteomes" id="UP000503840"/>
    </source>
</evidence>
<dbReference type="InterPro" id="IPR003661">
    <property type="entry name" value="HisK_dim/P_dom"/>
</dbReference>
<dbReference type="InterPro" id="IPR000014">
    <property type="entry name" value="PAS"/>
</dbReference>
<dbReference type="Pfam" id="PF02518">
    <property type="entry name" value="HATPase_c"/>
    <property type="match status" value="1"/>
</dbReference>
<evidence type="ECO:0000256" key="7">
    <source>
        <dbReference type="ARBA" id="ARBA00022840"/>
    </source>
</evidence>
<keyword evidence="8" id="KW-0902">Two-component regulatory system</keyword>
<keyword evidence="7" id="KW-0067">ATP-binding</keyword>
<dbReference type="SUPFAM" id="SSF47384">
    <property type="entry name" value="Homodimeric domain of signal transducing histidine kinase"/>
    <property type="match status" value="1"/>
</dbReference>
<dbReference type="Pfam" id="PF13188">
    <property type="entry name" value="PAS_8"/>
    <property type="match status" value="1"/>
</dbReference>
<dbReference type="Gene3D" id="3.30.565.10">
    <property type="entry name" value="Histidine kinase-like ATPase, C-terminal domain"/>
    <property type="match status" value="1"/>
</dbReference>
<evidence type="ECO:0000256" key="4">
    <source>
        <dbReference type="ARBA" id="ARBA00022679"/>
    </source>
</evidence>
<keyword evidence="6 11" id="KW-0418">Kinase</keyword>
<dbReference type="InterPro" id="IPR003594">
    <property type="entry name" value="HATPase_dom"/>
</dbReference>
<evidence type="ECO:0000256" key="1">
    <source>
        <dbReference type="ARBA" id="ARBA00000085"/>
    </source>
</evidence>
<dbReference type="SUPFAM" id="SSF55785">
    <property type="entry name" value="PYP-like sensor domain (PAS domain)"/>
    <property type="match status" value="3"/>
</dbReference>
<dbReference type="EMBL" id="BLVO01000012">
    <property type="protein sequence ID" value="GFM32703.1"/>
    <property type="molecule type" value="Genomic_DNA"/>
</dbReference>
<dbReference type="GO" id="GO:0000155">
    <property type="term" value="F:phosphorelay sensor kinase activity"/>
    <property type="evidence" value="ECO:0007669"/>
    <property type="project" value="InterPro"/>
</dbReference>
<feature type="domain" description="PAC" evidence="10">
    <location>
        <begin position="354"/>
        <end position="411"/>
    </location>
</feature>
<dbReference type="InterPro" id="IPR036097">
    <property type="entry name" value="HisK_dim/P_sf"/>
</dbReference>
<dbReference type="PANTHER" id="PTHR43065:SF46">
    <property type="entry name" value="C4-DICARBOXYLATE TRANSPORT SENSOR PROTEIN DCTB"/>
    <property type="match status" value="1"/>
</dbReference>
<dbReference type="SMART" id="SM00387">
    <property type="entry name" value="HATPase_c"/>
    <property type="match status" value="1"/>
</dbReference>
<dbReference type="PROSITE" id="PS50109">
    <property type="entry name" value="HIS_KIN"/>
    <property type="match status" value="1"/>
</dbReference>
<dbReference type="Pfam" id="PF00512">
    <property type="entry name" value="HisKA"/>
    <property type="match status" value="1"/>
</dbReference>
<feature type="domain" description="Histidine kinase" evidence="9">
    <location>
        <begin position="424"/>
        <end position="647"/>
    </location>
</feature>
<dbReference type="CDD" id="cd00082">
    <property type="entry name" value="HisKA"/>
    <property type="match status" value="1"/>
</dbReference>
<accession>A0A7J0BG40</accession>
<protein>
    <recommendedName>
        <fullName evidence="2">histidine kinase</fullName>
        <ecNumber evidence="2">2.7.13.3</ecNumber>
    </recommendedName>
</protein>
<keyword evidence="4" id="KW-0808">Transferase</keyword>
<dbReference type="PRINTS" id="PR00344">
    <property type="entry name" value="BCTRLSENSOR"/>
</dbReference>
<dbReference type="EC" id="2.7.13.3" evidence="2"/>